<dbReference type="InterPro" id="IPR003511">
    <property type="entry name" value="HORMA_dom"/>
</dbReference>
<dbReference type="GO" id="GO:0016035">
    <property type="term" value="C:zeta DNA polymerase complex"/>
    <property type="evidence" value="ECO:0007669"/>
    <property type="project" value="TreeGrafter"/>
</dbReference>
<accession>A0A7J7JGA8</accession>
<reference evidence="2" key="1">
    <citation type="submission" date="2020-06" db="EMBL/GenBank/DDBJ databases">
        <title>Draft genome of Bugula neritina, a colonial animal packing powerful symbionts and potential medicines.</title>
        <authorList>
            <person name="Rayko M."/>
        </authorList>
    </citation>
    <scope>NUCLEOTIDE SEQUENCE [LARGE SCALE GENOMIC DNA]</scope>
    <source>
        <strain evidence="2">Kwan_BN1</strain>
    </source>
</reference>
<feature type="domain" description="HORMA" evidence="1">
    <location>
        <begin position="11"/>
        <end position="196"/>
    </location>
</feature>
<proteinExistence type="predicted"/>
<dbReference type="EMBL" id="VXIV02002479">
    <property type="protein sequence ID" value="KAF6025260.1"/>
    <property type="molecule type" value="Genomic_DNA"/>
</dbReference>
<dbReference type="InterPro" id="IPR036570">
    <property type="entry name" value="HORMA_dom_sf"/>
</dbReference>
<protein>
    <submittedName>
        <fullName evidence="2">MAD2L2</fullName>
    </submittedName>
</protein>
<gene>
    <name evidence="2" type="ORF">EB796_016428</name>
</gene>
<organism evidence="2 3">
    <name type="scientific">Bugula neritina</name>
    <name type="common">Brown bryozoan</name>
    <name type="synonym">Sertularia neritina</name>
    <dbReference type="NCBI Taxonomy" id="10212"/>
    <lineage>
        <taxon>Eukaryota</taxon>
        <taxon>Metazoa</taxon>
        <taxon>Spiralia</taxon>
        <taxon>Lophotrochozoa</taxon>
        <taxon>Bryozoa</taxon>
        <taxon>Gymnolaemata</taxon>
        <taxon>Cheilostomatida</taxon>
        <taxon>Flustrina</taxon>
        <taxon>Buguloidea</taxon>
        <taxon>Bugulidae</taxon>
        <taxon>Bugula</taxon>
    </lineage>
</organism>
<dbReference type="PANTHER" id="PTHR11842">
    <property type="entry name" value="MITOTIC SPINDLE ASSEMBLY CHECKPOINT PROTEIN MAD2"/>
    <property type="match status" value="1"/>
</dbReference>
<dbReference type="SUPFAM" id="SSF56019">
    <property type="entry name" value="The spindle assembly checkpoint protein mad2"/>
    <property type="match status" value="1"/>
</dbReference>
<evidence type="ECO:0000259" key="1">
    <source>
        <dbReference type="PROSITE" id="PS50815"/>
    </source>
</evidence>
<dbReference type="AlphaFoldDB" id="A0A7J7JGA8"/>
<name>A0A7J7JGA8_BUGNE</name>
<dbReference type="OrthoDB" id="21254at2759"/>
<dbReference type="Gene3D" id="3.30.900.10">
    <property type="entry name" value="HORMA domain"/>
    <property type="match status" value="1"/>
</dbReference>
<dbReference type="InterPro" id="IPR045091">
    <property type="entry name" value="Mad2-like"/>
</dbReference>
<evidence type="ECO:0000313" key="2">
    <source>
        <dbReference type="EMBL" id="KAF6025260.1"/>
    </source>
</evidence>
<keyword evidence="3" id="KW-1185">Reference proteome</keyword>
<sequence length="200" mass="22702">MANCTDKSCDKLARDIFCDFLTIAIHGLLHSRQVYPAGVFKLRRKFNLPVHVCYHPEVFSYITQLVDSVADILKNRKLHAVHFITGATESDWERVTIKLHAFGSVTHSQLPDLEDSLKNCLLKLSIIETYLPSRTAGDVTWRVEIDAEDAEMNCNHASDWMRTDQTNQSEKRASNVGKLIPLKTSVTEYMKLEIVAAKLI</sequence>
<evidence type="ECO:0000313" key="3">
    <source>
        <dbReference type="Proteomes" id="UP000593567"/>
    </source>
</evidence>
<comment type="caution">
    <text evidence="2">The sequence shown here is derived from an EMBL/GenBank/DDBJ whole genome shotgun (WGS) entry which is preliminary data.</text>
</comment>
<dbReference type="PROSITE" id="PS50815">
    <property type="entry name" value="HORMA"/>
    <property type="match status" value="1"/>
</dbReference>
<dbReference type="PANTHER" id="PTHR11842:SF10">
    <property type="entry name" value="MITOTIC SPINDLE ASSEMBLY CHECKPOINT PROTEIN MAD2B"/>
    <property type="match status" value="1"/>
</dbReference>
<dbReference type="Proteomes" id="UP000593567">
    <property type="component" value="Unassembled WGS sequence"/>
</dbReference>